<organism evidence="6 7">
    <name type="scientific">Virgibacillus massiliensis</name>
    <dbReference type="NCBI Taxonomy" id="1462526"/>
    <lineage>
        <taxon>Bacteria</taxon>
        <taxon>Bacillati</taxon>
        <taxon>Bacillota</taxon>
        <taxon>Bacilli</taxon>
        <taxon>Bacillales</taxon>
        <taxon>Bacillaceae</taxon>
        <taxon>Virgibacillus</taxon>
    </lineage>
</organism>
<dbReference type="SMART" id="SM00346">
    <property type="entry name" value="HTH_ICLR"/>
    <property type="match status" value="1"/>
</dbReference>
<dbReference type="InterPro" id="IPR011991">
    <property type="entry name" value="ArsR-like_HTH"/>
</dbReference>
<dbReference type="Pfam" id="PF09339">
    <property type="entry name" value="HTH_IclR"/>
    <property type="match status" value="1"/>
</dbReference>
<dbReference type="PANTHER" id="PTHR30136">
    <property type="entry name" value="HELIX-TURN-HELIX TRANSCRIPTIONAL REGULATOR, ICLR FAMILY"/>
    <property type="match status" value="1"/>
</dbReference>
<sequence length="255" mass="28848">MKDRTYNSNVISKAFAILRAFSDVKLDWGVNELSRYLDIPVSSLHRNLKTLREENILEVSPQTGKYRIGSEFIRIASIISSDIDIKNIARPFMQDVSTQFDESVYLGLYHSASKKISFVEGIHSHNPLKYVLELGSLQPIHFAASGKSVLAYLEDEVIESVLEKEQVSIEQKKQLYEELQLVHKQGYLTTYGERLDGASGTAAPLFDASQNVIGCITCVIPIRFFLAYNPEEKNLLGYRIKQQAEAISHVLGYRK</sequence>
<dbReference type="STRING" id="1462526.BN990_00865"/>
<comment type="caution">
    <text evidence="6">The sequence shown here is derived from an EMBL/GenBank/DDBJ whole genome shotgun (WGS) entry which is preliminary data.</text>
</comment>
<dbReference type="SUPFAM" id="SSF55781">
    <property type="entry name" value="GAF domain-like"/>
    <property type="match status" value="1"/>
</dbReference>
<dbReference type="GO" id="GO:0003677">
    <property type="term" value="F:DNA binding"/>
    <property type="evidence" value="ECO:0007669"/>
    <property type="project" value="UniProtKB-KW"/>
</dbReference>
<feature type="domain" description="HTH iclR-type" evidence="4">
    <location>
        <begin position="8"/>
        <end position="70"/>
    </location>
</feature>
<evidence type="ECO:0000256" key="1">
    <source>
        <dbReference type="ARBA" id="ARBA00023015"/>
    </source>
</evidence>
<protein>
    <submittedName>
        <fullName evidence="6">Kip operon repressor protein</fullName>
    </submittedName>
</protein>
<reference evidence="7" key="2">
    <citation type="submission" date="2014-05" db="EMBL/GenBank/DDBJ databases">
        <title>Draft genome sequence of Virgibacillus massiliensis Vm-5.</title>
        <authorList>
            <person name="Khelaifia S."/>
            <person name="Croce O."/>
            <person name="Lagier J.C."/>
            <person name="Raoult D."/>
        </authorList>
    </citation>
    <scope>NUCLEOTIDE SEQUENCE [LARGE SCALE GENOMIC DNA]</scope>
    <source>
        <strain evidence="7">Vm-5</strain>
    </source>
</reference>
<dbReference type="SUPFAM" id="SSF46785">
    <property type="entry name" value="Winged helix' DNA-binding domain"/>
    <property type="match status" value="1"/>
</dbReference>
<dbReference type="EMBL" id="CCDP010000001">
    <property type="protein sequence ID" value="CDQ38594.1"/>
    <property type="molecule type" value="Genomic_DNA"/>
</dbReference>
<dbReference type="GO" id="GO:0045892">
    <property type="term" value="P:negative regulation of DNA-templated transcription"/>
    <property type="evidence" value="ECO:0007669"/>
    <property type="project" value="TreeGrafter"/>
</dbReference>
<dbReference type="InterPro" id="IPR014757">
    <property type="entry name" value="Tscrpt_reg_IclR_C"/>
</dbReference>
<evidence type="ECO:0000259" key="5">
    <source>
        <dbReference type="PROSITE" id="PS51078"/>
    </source>
</evidence>
<dbReference type="PROSITE" id="PS51078">
    <property type="entry name" value="ICLR_ED"/>
    <property type="match status" value="1"/>
</dbReference>
<dbReference type="Pfam" id="PF01614">
    <property type="entry name" value="IclR_C"/>
    <property type="match status" value="1"/>
</dbReference>
<evidence type="ECO:0000256" key="3">
    <source>
        <dbReference type="ARBA" id="ARBA00023163"/>
    </source>
</evidence>
<keyword evidence="2" id="KW-0238">DNA-binding</keyword>
<dbReference type="PROSITE" id="PS51077">
    <property type="entry name" value="HTH_ICLR"/>
    <property type="match status" value="1"/>
</dbReference>
<gene>
    <name evidence="6" type="primary">kipR_2</name>
    <name evidence="6" type="ORF">BN990_00865</name>
</gene>
<dbReference type="AlphaFoldDB" id="A0A024Q7Y4"/>
<dbReference type="InterPro" id="IPR036388">
    <property type="entry name" value="WH-like_DNA-bd_sf"/>
</dbReference>
<dbReference type="InterPro" id="IPR005471">
    <property type="entry name" value="Tscrpt_reg_IclR_N"/>
</dbReference>
<dbReference type="RefSeq" id="WP_038242598.1">
    <property type="nucleotide sequence ID" value="NZ_BNER01000001.1"/>
</dbReference>
<dbReference type="Proteomes" id="UP000028875">
    <property type="component" value="Unassembled WGS sequence"/>
</dbReference>
<dbReference type="eggNOG" id="COG1414">
    <property type="taxonomic scope" value="Bacteria"/>
</dbReference>
<dbReference type="Gene3D" id="3.30.450.40">
    <property type="match status" value="1"/>
</dbReference>
<keyword evidence="3" id="KW-0804">Transcription</keyword>
<keyword evidence="1" id="KW-0805">Transcription regulation</keyword>
<name>A0A024Q7Y4_9BACI</name>
<dbReference type="PANTHER" id="PTHR30136:SF24">
    <property type="entry name" value="HTH-TYPE TRANSCRIPTIONAL REPRESSOR ALLR"/>
    <property type="match status" value="1"/>
</dbReference>
<evidence type="ECO:0000313" key="6">
    <source>
        <dbReference type="EMBL" id="CDQ38594.1"/>
    </source>
</evidence>
<proteinExistence type="predicted"/>
<evidence type="ECO:0000259" key="4">
    <source>
        <dbReference type="PROSITE" id="PS51077"/>
    </source>
</evidence>
<dbReference type="Gene3D" id="1.10.10.10">
    <property type="entry name" value="Winged helix-like DNA-binding domain superfamily/Winged helix DNA-binding domain"/>
    <property type="match status" value="1"/>
</dbReference>
<feature type="domain" description="IclR-ED" evidence="5">
    <location>
        <begin position="71"/>
        <end position="253"/>
    </location>
</feature>
<reference evidence="6 7" key="1">
    <citation type="submission" date="2014-03" db="EMBL/GenBank/DDBJ databases">
        <authorList>
            <person name="Urmite Genomes U."/>
        </authorList>
    </citation>
    <scope>NUCLEOTIDE SEQUENCE [LARGE SCALE GENOMIC DNA]</scope>
    <source>
        <strain evidence="6 7">Vm-5</strain>
    </source>
</reference>
<dbReference type="InterPro" id="IPR036390">
    <property type="entry name" value="WH_DNA-bd_sf"/>
</dbReference>
<dbReference type="InterPro" id="IPR029016">
    <property type="entry name" value="GAF-like_dom_sf"/>
</dbReference>
<keyword evidence="7" id="KW-1185">Reference proteome</keyword>
<dbReference type="CDD" id="cd00090">
    <property type="entry name" value="HTH_ARSR"/>
    <property type="match status" value="1"/>
</dbReference>
<accession>A0A024Q7Y4</accession>
<evidence type="ECO:0000256" key="2">
    <source>
        <dbReference type="ARBA" id="ARBA00023125"/>
    </source>
</evidence>
<dbReference type="GO" id="GO:0003700">
    <property type="term" value="F:DNA-binding transcription factor activity"/>
    <property type="evidence" value="ECO:0007669"/>
    <property type="project" value="TreeGrafter"/>
</dbReference>
<dbReference type="InterPro" id="IPR050707">
    <property type="entry name" value="HTH_MetabolicPath_Reg"/>
</dbReference>
<dbReference type="OrthoDB" id="9778379at2"/>
<evidence type="ECO:0000313" key="7">
    <source>
        <dbReference type="Proteomes" id="UP000028875"/>
    </source>
</evidence>